<dbReference type="PANTHER" id="PTHR30548">
    <property type="entry name" value="2-HYDROXYGLUTARYL-COA DEHYDRATASE, D-COMPONENT-RELATED"/>
    <property type="match status" value="1"/>
</dbReference>
<name>A0A1I2XMU0_9FIRM</name>
<evidence type="ECO:0000256" key="3">
    <source>
        <dbReference type="ARBA" id="ARBA00023014"/>
    </source>
</evidence>
<sequence>MVADKKKKSSAKTLQTAREAGNFGKRILASARATAEEGKPVAWSMVDWWLGGTLAKAMGVELCYPENYGAFCAAVRQAEPYLDYAESDGIPNTTCGYARNCIGYTRRLQENNFVIPQDAPGGGMPKPVFLLACGAACDARYKWFQSLGRYMDVPVWTLEFPQTGVPEYFLKNNKEENIRFMVRELKEFVSFMENLLGKKMDWDNLNERLDTLFKTHELAHKVDILRKAVPSPAVNTDFWALMIPHLYLPDDPEALEFYKRVYQEVKHKVDHQIGAIPNEQYRMAFSELPPWHTLGIFDEFAGKHGIAFVIESWNYHAPGPLPESEKEGIKDPLELIARYSYHKYHEYVPEARIHNTEPALFTAPYLKWVQDYRVDGLFCHPLMSCRPATYTLMHVRNLLMEKFKVPSVVVEGDIVDLRVFNEEEAHTKIDAFIETMDYYREIRKKEGFAW</sequence>
<gene>
    <name evidence="4" type="ORF">SAMN05660649_04027</name>
</gene>
<dbReference type="PANTHER" id="PTHR30548:SF1">
    <property type="entry name" value="DEHYDRATASE SUBUNIT MJ0007-RELATED"/>
    <property type="match status" value="1"/>
</dbReference>
<dbReference type="GO" id="GO:0016836">
    <property type="term" value="F:hydro-lyase activity"/>
    <property type="evidence" value="ECO:0007669"/>
    <property type="project" value="UniProtKB-ARBA"/>
</dbReference>
<keyword evidence="3" id="KW-0411">Iron-sulfur</keyword>
<keyword evidence="5" id="KW-1185">Reference proteome</keyword>
<evidence type="ECO:0000313" key="4">
    <source>
        <dbReference type="EMBL" id="SFH14427.1"/>
    </source>
</evidence>
<dbReference type="STRING" id="341036.SAMN05660649_04027"/>
<organism evidence="4 5">
    <name type="scientific">Desulfotruncus arcticus DSM 17038</name>
    <dbReference type="NCBI Taxonomy" id="1121424"/>
    <lineage>
        <taxon>Bacteria</taxon>
        <taxon>Bacillati</taxon>
        <taxon>Bacillota</taxon>
        <taxon>Clostridia</taxon>
        <taxon>Eubacteriales</taxon>
        <taxon>Desulfallaceae</taxon>
        <taxon>Desulfotruncus</taxon>
    </lineage>
</organism>
<proteinExistence type="inferred from homology"/>
<dbReference type="AlphaFoldDB" id="A0A1I2XMU0"/>
<comment type="similarity">
    <text evidence="2">Belongs to the FldB/FldC dehydratase alpha/beta subunit family.</text>
</comment>
<dbReference type="Gene3D" id="3.40.50.11900">
    <property type="match status" value="1"/>
</dbReference>
<reference evidence="5" key="1">
    <citation type="submission" date="2016-10" db="EMBL/GenBank/DDBJ databases">
        <authorList>
            <person name="Varghese N."/>
            <person name="Submissions S."/>
        </authorList>
    </citation>
    <scope>NUCLEOTIDE SEQUENCE [LARGE SCALE GENOMIC DNA]</scope>
    <source>
        <strain evidence="5">DSM 17038</strain>
    </source>
</reference>
<evidence type="ECO:0000256" key="2">
    <source>
        <dbReference type="ARBA" id="ARBA00005806"/>
    </source>
</evidence>
<keyword evidence="3" id="KW-0408">Iron</keyword>
<dbReference type="GO" id="GO:0051536">
    <property type="term" value="F:iron-sulfur cluster binding"/>
    <property type="evidence" value="ECO:0007669"/>
    <property type="project" value="UniProtKB-KW"/>
</dbReference>
<dbReference type="OrthoDB" id="9810278at2"/>
<dbReference type="EMBL" id="FOOX01000018">
    <property type="protein sequence ID" value="SFH14427.1"/>
    <property type="molecule type" value="Genomic_DNA"/>
</dbReference>
<comment type="cofactor">
    <cofactor evidence="1">
        <name>[4Fe-4S] cluster</name>
        <dbReference type="ChEBI" id="CHEBI:49883"/>
    </cofactor>
</comment>
<dbReference type="InterPro" id="IPR010327">
    <property type="entry name" value="FldB/FldC_alpha/beta"/>
</dbReference>
<dbReference type="RefSeq" id="WP_092473729.1">
    <property type="nucleotide sequence ID" value="NZ_FOOX01000018.1"/>
</dbReference>
<evidence type="ECO:0000256" key="1">
    <source>
        <dbReference type="ARBA" id="ARBA00001966"/>
    </source>
</evidence>
<accession>A0A1I2XMU0</accession>
<protein>
    <submittedName>
        <fullName evidence="4">Benzoyl-CoA reductase/2-hydroxyglutaryl-CoA dehydratase subunit, BcrC/BadD/HgdB</fullName>
    </submittedName>
</protein>
<dbReference type="Proteomes" id="UP000199337">
    <property type="component" value="Unassembled WGS sequence"/>
</dbReference>
<keyword evidence="3" id="KW-0479">Metal-binding</keyword>
<evidence type="ECO:0000313" key="5">
    <source>
        <dbReference type="Proteomes" id="UP000199337"/>
    </source>
</evidence>
<dbReference type="Pfam" id="PF06050">
    <property type="entry name" value="HGD-D"/>
    <property type="match status" value="1"/>
</dbReference>